<evidence type="ECO:0000313" key="8">
    <source>
        <dbReference type="Proteomes" id="UP000192257"/>
    </source>
</evidence>
<reference evidence="7 8" key="1">
    <citation type="submission" date="2017-03" db="EMBL/GenBank/DDBJ databases">
        <title>An alternative strategy for trypanosome survival in the mammalian bloodstream revealed through genome and transcriptome analysis of the ubiquitous bovine parasite Trypanosoma (Megatrypanum) theileri.</title>
        <authorList>
            <person name="Kelly S."/>
            <person name="Ivens A."/>
            <person name="Mott A."/>
            <person name="O'Neill E."/>
            <person name="Emms D."/>
            <person name="Macleod O."/>
            <person name="Voorheis P."/>
            <person name="Matthews J."/>
            <person name="Matthews K."/>
            <person name="Carrington M."/>
        </authorList>
    </citation>
    <scope>NUCLEOTIDE SEQUENCE [LARGE SCALE GENOMIC DNA]</scope>
    <source>
        <strain evidence="7">Edinburgh</strain>
    </source>
</reference>
<evidence type="ECO:0000259" key="6">
    <source>
        <dbReference type="PROSITE" id="PS51044"/>
    </source>
</evidence>
<keyword evidence="8" id="KW-1185">Reference proteome</keyword>
<dbReference type="PROSITE" id="PS51044">
    <property type="entry name" value="ZF_SP_RING"/>
    <property type="match status" value="1"/>
</dbReference>
<keyword evidence="1" id="KW-0479">Metal-binding</keyword>
<comment type="caution">
    <text evidence="7">The sequence shown here is derived from an EMBL/GenBank/DDBJ whole genome shotgun (WGS) entry which is preliminary data.</text>
</comment>
<dbReference type="InterPro" id="IPR004181">
    <property type="entry name" value="Znf_MIZ"/>
</dbReference>
<dbReference type="Proteomes" id="UP000192257">
    <property type="component" value="Unassembled WGS sequence"/>
</dbReference>
<evidence type="ECO:0000256" key="5">
    <source>
        <dbReference type="SAM" id="MobiDB-lite"/>
    </source>
</evidence>
<dbReference type="AlphaFoldDB" id="A0A1X0NSE9"/>
<evidence type="ECO:0000256" key="2">
    <source>
        <dbReference type="ARBA" id="ARBA00022771"/>
    </source>
</evidence>
<keyword evidence="3" id="KW-0862">Zinc</keyword>
<dbReference type="EMBL" id="NBCO01000022">
    <property type="protein sequence ID" value="ORC87403.1"/>
    <property type="molecule type" value="Genomic_DNA"/>
</dbReference>
<dbReference type="Pfam" id="PF02891">
    <property type="entry name" value="zf-MIZ"/>
    <property type="match status" value="1"/>
</dbReference>
<feature type="domain" description="SP-RING-type" evidence="6">
    <location>
        <begin position="90"/>
        <end position="176"/>
    </location>
</feature>
<gene>
    <name evidence="7" type="ORF">TM35_000222020</name>
</gene>
<sequence>MPPRSSNRGNAQSSGSLASLFGARQNETRSHGHHKHTSGISNPSALYSESSLNLKQRILNEVNGGKNGINSKLLQTHRQRVWDIAFGTLGGDGVEVSTIEFSLICPYSRLAMEYPVRSKSCRHVQCCDLKSWIALLEKCRSMRDPMAPCPVCEQRVAASTLEIDCWQLHVLSQMPPGTRLVILDADGGYRSGDVSRDQKKRQVTEIIDSTQLADDGDDCGAFTPSPESVSSVKGETGIGSFHVKHERLSEERPELPPTQFSQGSCVWSGGTPNLPTQDDDLVVVCYIESKPPRRVLSSQARLWEAHCPRCKKMLVKSKDGTVQCCVDCGLGRDDWTFVRRFPDAVVSLELTSDGTLLLYGVDGIASHLSRAGFCRAVFLDESGTVSRGGNLGLWYTTDTLSRTELDFLEACCLRLACGELVDDIPSVPFRFRVRRPLRSHGIHGGEMGPTQTSYYSPSR</sequence>
<dbReference type="PANTHER" id="PTHR10782">
    <property type="entry name" value="ZINC FINGER MIZ DOMAIN-CONTAINING PROTEIN"/>
    <property type="match status" value="1"/>
</dbReference>
<dbReference type="STRING" id="67003.A0A1X0NSE9"/>
<evidence type="ECO:0000256" key="4">
    <source>
        <dbReference type="PROSITE-ProRule" id="PRU00452"/>
    </source>
</evidence>
<protein>
    <recommendedName>
        <fullName evidence="6">SP-RING-type domain-containing protein</fullName>
    </recommendedName>
</protein>
<dbReference type="GO" id="GO:0061665">
    <property type="term" value="F:SUMO ligase activity"/>
    <property type="evidence" value="ECO:0007669"/>
    <property type="project" value="TreeGrafter"/>
</dbReference>
<proteinExistence type="predicted"/>
<dbReference type="OrthoDB" id="27975at2759"/>
<name>A0A1X0NSE9_9TRYP</name>
<dbReference type="VEuPathDB" id="TriTrypDB:TM35_000222020"/>
<dbReference type="GO" id="GO:0016925">
    <property type="term" value="P:protein sumoylation"/>
    <property type="evidence" value="ECO:0007669"/>
    <property type="project" value="TreeGrafter"/>
</dbReference>
<evidence type="ECO:0000313" key="7">
    <source>
        <dbReference type="EMBL" id="ORC87403.1"/>
    </source>
</evidence>
<dbReference type="GO" id="GO:0000785">
    <property type="term" value="C:chromatin"/>
    <property type="evidence" value="ECO:0007669"/>
    <property type="project" value="TreeGrafter"/>
</dbReference>
<evidence type="ECO:0000256" key="1">
    <source>
        <dbReference type="ARBA" id="ARBA00022723"/>
    </source>
</evidence>
<accession>A0A1X0NSE9</accession>
<dbReference type="InterPro" id="IPR013083">
    <property type="entry name" value="Znf_RING/FYVE/PHD"/>
</dbReference>
<keyword evidence="2 4" id="KW-0863">Zinc-finger</keyword>
<dbReference type="RefSeq" id="XP_028881469.1">
    <property type="nucleotide sequence ID" value="XM_029027249.1"/>
</dbReference>
<organism evidence="7 8">
    <name type="scientific">Trypanosoma theileri</name>
    <dbReference type="NCBI Taxonomy" id="67003"/>
    <lineage>
        <taxon>Eukaryota</taxon>
        <taxon>Discoba</taxon>
        <taxon>Euglenozoa</taxon>
        <taxon>Kinetoplastea</taxon>
        <taxon>Metakinetoplastina</taxon>
        <taxon>Trypanosomatida</taxon>
        <taxon>Trypanosomatidae</taxon>
        <taxon>Trypanosoma</taxon>
    </lineage>
</organism>
<dbReference type="Gene3D" id="3.30.40.10">
    <property type="entry name" value="Zinc/RING finger domain, C3HC4 (zinc finger)"/>
    <property type="match status" value="1"/>
</dbReference>
<dbReference type="GO" id="GO:0008270">
    <property type="term" value="F:zinc ion binding"/>
    <property type="evidence" value="ECO:0007669"/>
    <property type="project" value="UniProtKB-KW"/>
</dbReference>
<dbReference type="PANTHER" id="PTHR10782:SF96">
    <property type="entry name" value="SP-RING-TYPE DOMAIN-CONTAINING PROTEIN"/>
    <property type="match status" value="1"/>
</dbReference>
<evidence type="ECO:0000256" key="3">
    <source>
        <dbReference type="ARBA" id="ARBA00022833"/>
    </source>
</evidence>
<feature type="region of interest" description="Disordered" evidence="5">
    <location>
        <begin position="25"/>
        <end position="44"/>
    </location>
</feature>
<dbReference type="GeneID" id="39987029"/>